<evidence type="ECO:0000313" key="1">
    <source>
        <dbReference type="EMBL" id="ORY69044.1"/>
    </source>
</evidence>
<organism evidence="1 2">
    <name type="scientific">Pseudomassariella vexata</name>
    <dbReference type="NCBI Taxonomy" id="1141098"/>
    <lineage>
        <taxon>Eukaryota</taxon>
        <taxon>Fungi</taxon>
        <taxon>Dikarya</taxon>
        <taxon>Ascomycota</taxon>
        <taxon>Pezizomycotina</taxon>
        <taxon>Sordariomycetes</taxon>
        <taxon>Xylariomycetidae</taxon>
        <taxon>Amphisphaeriales</taxon>
        <taxon>Pseudomassariaceae</taxon>
        <taxon>Pseudomassariella</taxon>
    </lineage>
</organism>
<comment type="caution">
    <text evidence="1">The sequence shown here is derived from an EMBL/GenBank/DDBJ whole genome shotgun (WGS) entry which is preliminary data.</text>
</comment>
<accession>A0A1Y2ECM1</accession>
<dbReference type="EMBL" id="MCFJ01000003">
    <property type="protein sequence ID" value="ORY69044.1"/>
    <property type="molecule type" value="Genomic_DNA"/>
</dbReference>
<dbReference type="RefSeq" id="XP_040719331.1">
    <property type="nucleotide sequence ID" value="XM_040858105.1"/>
</dbReference>
<name>A0A1Y2ECM1_9PEZI</name>
<proteinExistence type="predicted"/>
<gene>
    <name evidence="1" type="ORF">BCR38DRAFT_406917</name>
</gene>
<dbReference type="InParanoid" id="A0A1Y2ECM1"/>
<evidence type="ECO:0000313" key="2">
    <source>
        <dbReference type="Proteomes" id="UP000193689"/>
    </source>
</evidence>
<dbReference type="AlphaFoldDB" id="A0A1Y2ECM1"/>
<dbReference type="GeneID" id="63774317"/>
<sequence length="213" mass="24109">MGFIQQARDIGWLMRIQYGLLFRAGFLARQGPKKGDHSHCVLAGTIPPPFVRTYITNDHCISLLLPSLQLHRHGAGLRKPLGLDMNSLVWVNKCDVAPEQQFTDEFVHLKGSQIVVDAQQTLLVLGAQEIQRQENGIDAMLETRWYISMKTRTEKEKGKLSLRLANYAPVTVGHIHYSMKTLLQWLVEGPYRMPLECEILTAENSSSTIKLSK</sequence>
<keyword evidence="2" id="KW-1185">Reference proteome</keyword>
<dbReference type="Proteomes" id="UP000193689">
    <property type="component" value="Unassembled WGS sequence"/>
</dbReference>
<reference evidence="1 2" key="1">
    <citation type="submission" date="2016-07" db="EMBL/GenBank/DDBJ databases">
        <title>Pervasive Adenine N6-methylation of Active Genes in Fungi.</title>
        <authorList>
            <consortium name="DOE Joint Genome Institute"/>
            <person name="Mondo S.J."/>
            <person name="Dannebaum R.O."/>
            <person name="Kuo R.C."/>
            <person name="Labutti K."/>
            <person name="Haridas S."/>
            <person name="Kuo A."/>
            <person name="Salamov A."/>
            <person name="Ahrendt S.R."/>
            <person name="Lipzen A."/>
            <person name="Sullivan W."/>
            <person name="Andreopoulos W.B."/>
            <person name="Clum A."/>
            <person name="Lindquist E."/>
            <person name="Daum C."/>
            <person name="Ramamoorthy G.K."/>
            <person name="Gryganskyi A."/>
            <person name="Culley D."/>
            <person name="Magnuson J.K."/>
            <person name="James T.Y."/>
            <person name="O'Malley M.A."/>
            <person name="Stajich J.E."/>
            <person name="Spatafora J.W."/>
            <person name="Visel A."/>
            <person name="Grigoriev I.V."/>
        </authorList>
    </citation>
    <scope>NUCLEOTIDE SEQUENCE [LARGE SCALE GENOMIC DNA]</scope>
    <source>
        <strain evidence="1 2">CBS 129021</strain>
    </source>
</reference>
<protein>
    <submittedName>
        <fullName evidence="1">Uncharacterized protein</fullName>
    </submittedName>
</protein>